<dbReference type="HOGENOM" id="CLU_193113_0_0_6"/>
<keyword evidence="1" id="KW-0472">Membrane</keyword>
<evidence type="ECO:0008006" key="4">
    <source>
        <dbReference type="Google" id="ProtNLM"/>
    </source>
</evidence>
<gene>
    <name evidence="2" type="ORF">PROVRUST_04963</name>
</gene>
<sequence length="95" mass="11009">MSDWYSRLSYTLSGFGSFFSGSGILGFFGDFSLYEWGFLAGLIASISLGVLTYRLNRREQIKRTQILERYFSRHPITERDIQNIVRVTEQSPKDL</sequence>
<evidence type="ECO:0000256" key="1">
    <source>
        <dbReference type="SAM" id="Phobius"/>
    </source>
</evidence>
<dbReference type="Proteomes" id="UP000005512">
    <property type="component" value="Unassembled WGS sequence"/>
</dbReference>
<dbReference type="eggNOG" id="ENOG5030M3W">
    <property type="taxonomic scope" value="Bacteria"/>
</dbReference>
<comment type="caution">
    <text evidence="2">The sequence shown here is derived from an EMBL/GenBank/DDBJ whole genome shotgun (WGS) entry which is preliminary data.</text>
</comment>
<feature type="transmembrane region" description="Helical" evidence="1">
    <location>
        <begin position="34"/>
        <end position="53"/>
    </location>
</feature>
<evidence type="ECO:0000313" key="3">
    <source>
        <dbReference type="Proteomes" id="UP000005512"/>
    </source>
</evidence>
<keyword evidence="1" id="KW-0812">Transmembrane</keyword>
<feature type="transmembrane region" description="Helical" evidence="1">
    <location>
        <begin position="7"/>
        <end position="28"/>
    </location>
</feature>
<dbReference type="RefSeq" id="WP_006813042.1">
    <property type="nucleotide sequence ID" value="NZ_GG703817.1"/>
</dbReference>
<dbReference type="STRING" id="500637.PROVRUST_04963"/>
<name>D1NYZ3_9GAMM</name>
<dbReference type="AlphaFoldDB" id="D1NYZ3"/>
<reference evidence="2" key="1">
    <citation type="submission" date="2009-12" db="EMBL/GenBank/DDBJ databases">
        <authorList>
            <person name="Weinstock G."/>
            <person name="Sodergren E."/>
            <person name="Clifton S."/>
            <person name="Fulton L."/>
            <person name="Fulton B."/>
            <person name="Courtney L."/>
            <person name="Fronick C."/>
            <person name="Harrison M."/>
            <person name="Strong C."/>
            <person name="Farmer C."/>
            <person name="Delahaunty K."/>
            <person name="Markovic C."/>
            <person name="Hall O."/>
            <person name="Minx P."/>
            <person name="Tomlinson C."/>
            <person name="Mitreva M."/>
            <person name="Nelson J."/>
            <person name="Hou S."/>
            <person name="Wollam A."/>
            <person name="Pepin K.H."/>
            <person name="Johnson M."/>
            <person name="Bhonagiri V."/>
            <person name="Nash W.E."/>
            <person name="Warren W."/>
            <person name="Chinwalla A."/>
            <person name="Mardis E.R."/>
            <person name="Wilson R.K."/>
        </authorList>
    </citation>
    <scope>NUCLEOTIDE SEQUENCE [LARGE SCALE GENOMIC DNA]</scope>
    <source>
        <strain evidence="2">DSM 4541</strain>
    </source>
</reference>
<organism evidence="2 3">
    <name type="scientific">Providencia rustigianii DSM 4541</name>
    <dbReference type="NCBI Taxonomy" id="500637"/>
    <lineage>
        <taxon>Bacteria</taxon>
        <taxon>Pseudomonadati</taxon>
        <taxon>Pseudomonadota</taxon>
        <taxon>Gammaproteobacteria</taxon>
        <taxon>Enterobacterales</taxon>
        <taxon>Morganellaceae</taxon>
        <taxon>Providencia</taxon>
    </lineage>
</organism>
<protein>
    <recommendedName>
        <fullName evidence="4">Potassium channel protein</fullName>
    </recommendedName>
</protein>
<accession>D1NYZ3</accession>
<dbReference type="EMBL" id="ABXV02000011">
    <property type="protein sequence ID" value="EFB73691.1"/>
    <property type="molecule type" value="Genomic_DNA"/>
</dbReference>
<keyword evidence="3" id="KW-1185">Reference proteome</keyword>
<proteinExistence type="predicted"/>
<evidence type="ECO:0000313" key="2">
    <source>
        <dbReference type="EMBL" id="EFB73691.1"/>
    </source>
</evidence>
<keyword evidence="1" id="KW-1133">Transmembrane helix</keyword>